<proteinExistence type="predicted"/>
<keyword evidence="4 5" id="KW-0175">Coiled coil</keyword>
<gene>
    <name evidence="6" type="ORF">XENOCAPTIV_024513</name>
</gene>
<evidence type="ECO:0000256" key="3">
    <source>
        <dbReference type="ARBA" id="ARBA00022553"/>
    </source>
</evidence>
<dbReference type="EMBL" id="JAHRIN010059389">
    <property type="protein sequence ID" value="MEQ2212063.1"/>
    <property type="molecule type" value="Genomic_DNA"/>
</dbReference>
<reference evidence="6 7" key="1">
    <citation type="submission" date="2021-06" db="EMBL/GenBank/DDBJ databases">
        <authorList>
            <person name="Palmer J.M."/>
        </authorList>
    </citation>
    <scope>NUCLEOTIDE SEQUENCE [LARGE SCALE GENOMIC DNA]</scope>
    <source>
        <strain evidence="6 7">XC_2019</strain>
        <tissue evidence="6">Muscle</tissue>
    </source>
</reference>
<evidence type="ECO:0000313" key="6">
    <source>
        <dbReference type="EMBL" id="MEQ2212063.1"/>
    </source>
</evidence>
<sequence length="319" mass="36140">MVEAYRRDASSKDQLISELKSTKKRLLAEVKDLKQELLSIQGEKQQAELEQARLQKEVARVQEQMNNMEAHLQAIQTERDQLETQIQKVRMKRLGTDLTSAQKEMKAKHKAYENAVGILSRRLQEALTDKETTEAELVKLRAQVSDGGNSHALQVAAAKAEAAHNRRHYRAAMLELSEIKKDLQAKEDLVKALQSEAQKLQAQDDQHAQDVSRFQQELAEAHSQLQILRKQLDEELAKQPLTNQENIKVELDTVQEELSSTRKDKFMLQAKVEEGLAQLGFQNNISNSPSAVKRVAVCWTTAGPDGQHFENVAVRRHVA</sequence>
<evidence type="ECO:0000256" key="1">
    <source>
        <dbReference type="ARBA" id="ARBA00004496"/>
    </source>
</evidence>
<keyword evidence="7" id="KW-1185">Reference proteome</keyword>
<feature type="coiled-coil region" evidence="5">
    <location>
        <begin position="169"/>
        <end position="264"/>
    </location>
</feature>
<name>A0ABV0RX37_9TELE</name>
<evidence type="ECO:0000256" key="2">
    <source>
        <dbReference type="ARBA" id="ARBA00022490"/>
    </source>
</evidence>
<dbReference type="Gene3D" id="6.10.250.3110">
    <property type="match status" value="1"/>
</dbReference>
<keyword evidence="3" id="KW-0597">Phosphoprotein</keyword>
<dbReference type="PANTHER" id="PTHR18902:SF26">
    <property type="entry name" value="GOLGIN SUBFAMILY A MEMBER 3"/>
    <property type="match status" value="1"/>
</dbReference>
<comment type="caution">
    <text evidence="6">The sequence shown here is derived from an EMBL/GenBank/DDBJ whole genome shotgun (WGS) entry which is preliminary data.</text>
</comment>
<accession>A0ABV0RX37</accession>
<organism evidence="6 7">
    <name type="scientific">Xenoophorus captivus</name>
    <dbReference type="NCBI Taxonomy" id="1517983"/>
    <lineage>
        <taxon>Eukaryota</taxon>
        <taxon>Metazoa</taxon>
        <taxon>Chordata</taxon>
        <taxon>Craniata</taxon>
        <taxon>Vertebrata</taxon>
        <taxon>Euteleostomi</taxon>
        <taxon>Actinopterygii</taxon>
        <taxon>Neopterygii</taxon>
        <taxon>Teleostei</taxon>
        <taxon>Neoteleostei</taxon>
        <taxon>Acanthomorphata</taxon>
        <taxon>Ovalentaria</taxon>
        <taxon>Atherinomorphae</taxon>
        <taxon>Cyprinodontiformes</taxon>
        <taxon>Goodeidae</taxon>
        <taxon>Xenoophorus</taxon>
    </lineage>
</organism>
<dbReference type="PANTHER" id="PTHR18902">
    <property type="entry name" value="NUCLEAR MITOTIC APPARATUS PROTEIN 1-RELATED"/>
    <property type="match status" value="1"/>
</dbReference>
<protein>
    <submittedName>
        <fullName evidence="6">Uncharacterized protein</fullName>
    </submittedName>
</protein>
<dbReference type="InterPro" id="IPR051841">
    <property type="entry name" value="MT-Golgi_org_protein"/>
</dbReference>
<dbReference type="Proteomes" id="UP001434883">
    <property type="component" value="Unassembled WGS sequence"/>
</dbReference>
<evidence type="ECO:0000256" key="5">
    <source>
        <dbReference type="SAM" id="Coils"/>
    </source>
</evidence>
<evidence type="ECO:0000313" key="7">
    <source>
        <dbReference type="Proteomes" id="UP001434883"/>
    </source>
</evidence>
<feature type="coiled-coil region" evidence="5">
    <location>
        <begin position="16"/>
        <end position="92"/>
    </location>
</feature>
<keyword evidence="2" id="KW-0963">Cytoplasm</keyword>
<comment type="subcellular location">
    <subcellularLocation>
        <location evidence="1">Cytoplasm</location>
    </subcellularLocation>
</comment>
<evidence type="ECO:0000256" key="4">
    <source>
        <dbReference type="ARBA" id="ARBA00023054"/>
    </source>
</evidence>